<comment type="caution">
    <text evidence="2">The sequence shown here is derived from an EMBL/GenBank/DDBJ whole genome shotgun (WGS) entry which is preliminary data.</text>
</comment>
<proteinExistence type="predicted"/>
<name>A0ABT0CSE2_9HYPH</name>
<dbReference type="EMBL" id="JAKVIN010000009">
    <property type="protein sequence ID" value="MCJ8151526.1"/>
    <property type="molecule type" value="Genomic_DNA"/>
</dbReference>
<feature type="region of interest" description="Disordered" evidence="1">
    <location>
        <begin position="1"/>
        <end position="27"/>
    </location>
</feature>
<evidence type="ECO:0000313" key="2">
    <source>
        <dbReference type="EMBL" id="MCJ8151526.1"/>
    </source>
</evidence>
<evidence type="ECO:0000313" key="3">
    <source>
        <dbReference type="Proteomes" id="UP001201844"/>
    </source>
</evidence>
<protein>
    <submittedName>
        <fullName evidence="2">Uncharacterized protein</fullName>
    </submittedName>
</protein>
<geneLocation type="plasmid" evidence="2">
    <name>unnamed</name>
</geneLocation>
<keyword evidence="3" id="KW-1185">Reference proteome</keyword>
<gene>
    <name evidence="2" type="ORF">MKI86_20500</name>
</gene>
<sequence length="179" mass="19854">MASAHLEDSFTPFRTKFHPPKPPRPGLVKNEGEVVQLTEENGLELWVTGIVVHPSMQTVVPKMDNAMKSDTRLWAIREADVVHAHEFCDFGKSLETGVIKHTNLTGGAPAYCAGELLFVDESTIVVNGCSGRYGPTSEEEMVQAAKSFRNSGYNVWSQGFDEEADRPVPFFTLDPQWVD</sequence>
<reference evidence="2 3" key="1">
    <citation type="submission" date="2022-02" db="EMBL/GenBank/DDBJ databases">
        <title>Shinella B3.7 sp. nov., isolated from Sediment (Zhairuo Island).</title>
        <authorList>
            <person name="Chen G."/>
        </authorList>
    </citation>
    <scope>NUCLEOTIDE SEQUENCE [LARGE SCALE GENOMIC DNA]</scope>
    <source>
        <strain evidence="2 3">B3.7</strain>
        <plasmid evidence="2">unnamed</plasmid>
    </source>
</reference>
<organism evidence="2 3">
    <name type="scientific">Shinella sedimenti</name>
    <dbReference type="NCBI Taxonomy" id="2919913"/>
    <lineage>
        <taxon>Bacteria</taxon>
        <taxon>Pseudomonadati</taxon>
        <taxon>Pseudomonadota</taxon>
        <taxon>Alphaproteobacteria</taxon>
        <taxon>Hyphomicrobiales</taxon>
        <taxon>Rhizobiaceae</taxon>
        <taxon>Shinella</taxon>
    </lineage>
</organism>
<accession>A0ABT0CSE2</accession>
<evidence type="ECO:0000256" key="1">
    <source>
        <dbReference type="SAM" id="MobiDB-lite"/>
    </source>
</evidence>
<keyword evidence="2" id="KW-0614">Plasmid</keyword>
<dbReference type="RefSeq" id="WP_241604807.1">
    <property type="nucleotide sequence ID" value="NZ_JAKVIN010000009.1"/>
</dbReference>
<dbReference type="Proteomes" id="UP001201844">
    <property type="component" value="Unassembled WGS sequence"/>
</dbReference>